<dbReference type="RefSeq" id="WP_280939547.1">
    <property type="nucleotide sequence ID" value="NZ_CP123759.1"/>
</dbReference>
<reference evidence="1 2" key="1">
    <citation type="submission" date="2023-04" db="EMBL/GenBank/DDBJ databases">
        <title>Genome dynamics across the evolutionary transition to endosymbiosis.</title>
        <authorList>
            <person name="Siozios S."/>
            <person name="Nadal-Jimenez P."/>
            <person name="Azagi T."/>
            <person name="Sprong H."/>
            <person name="Frost C.L."/>
            <person name="Parratt S.R."/>
            <person name="Taylor G."/>
            <person name="Brettell L."/>
            <person name="Lew K.C."/>
            <person name="Croft L."/>
            <person name="King K.C."/>
            <person name="Brockhurst M.A."/>
            <person name="Hypsa V."/>
            <person name="Novakova E."/>
            <person name="Darby A.C."/>
            <person name="Hurst G.D.D."/>
        </authorList>
    </citation>
    <scope>NUCLEOTIDE SEQUENCE [LARGE SCALE GENOMIC DNA]</scope>
    <source>
        <strain evidence="2">aApi_AU</strain>
    </source>
</reference>
<sequence length="92" mass="10558">MFILALILSAHIYSETDNGGVIHFYGAITAHAYQNIVNDNMLETNYWHKSSEVVTREVSKNLLIKQRQKSLAKNAKTRFLWVNKIKSRHAGN</sequence>
<evidence type="ECO:0000313" key="1">
    <source>
        <dbReference type="EMBL" id="WGO84586.1"/>
    </source>
</evidence>
<dbReference type="Proteomes" id="UP001231859">
    <property type="component" value="Chromosome"/>
</dbReference>
<organism evidence="1 2">
    <name type="scientific">Arsenophonus apicola</name>
    <dbReference type="NCBI Taxonomy" id="2879119"/>
    <lineage>
        <taxon>Bacteria</taxon>
        <taxon>Pseudomonadati</taxon>
        <taxon>Pseudomonadota</taxon>
        <taxon>Gammaproteobacteria</taxon>
        <taxon>Enterobacterales</taxon>
        <taxon>Morganellaceae</taxon>
        <taxon>Arsenophonus</taxon>
    </lineage>
</organism>
<proteinExistence type="predicted"/>
<name>A0ABY8P510_9GAMM</name>
<dbReference type="EMBL" id="CP123759">
    <property type="protein sequence ID" value="WGO84586.1"/>
    <property type="molecule type" value="Genomic_DNA"/>
</dbReference>
<evidence type="ECO:0000313" key="2">
    <source>
        <dbReference type="Proteomes" id="UP001231859"/>
    </source>
</evidence>
<gene>
    <name evidence="1" type="ORF">QG404_06870</name>
</gene>
<keyword evidence="2" id="KW-1185">Reference proteome</keyword>
<accession>A0ABY8P510</accession>
<protein>
    <submittedName>
        <fullName evidence="1">Uncharacterized protein</fullName>
    </submittedName>
</protein>